<accession>A0A645J410</accession>
<dbReference type="EMBL" id="VSSQ01128937">
    <property type="protein sequence ID" value="MPN57429.1"/>
    <property type="molecule type" value="Genomic_DNA"/>
</dbReference>
<name>A0A645J410_9ZZZZ</name>
<protein>
    <submittedName>
        <fullName evidence="1">Uncharacterized protein</fullName>
    </submittedName>
</protein>
<proteinExistence type="predicted"/>
<evidence type="ECO:0000313" key="1">
    <source>
        <dbReference type="EMBL" id="MPN57429.1"/>
    </source>
</evidence>
<dbReference type="AlphaFoldDB" id="A0A645J410"/>
<gene>
    <name evidence="1" type="ORF">SDC9_205123</name>
</gene>
<sequence>MQASTQADLGFEDDLALPPVQQAGQAVVRGQALQSEFEVLAVGDVMHHADHAQGASIRIAFADAAAIMNP</sequence>
<reference evidence="1" key="1">
    <citation type="submission" date="2019-08" db="EMBL/GenBank/DDBJ databases">
        <authorList>
            <person name="Kucharzyk K."/>
            <person name="Murdoch R.W."/>
            <person name="Higgins S."/>
            <person name="Loffler F."/>
        </authorList>
    </citation>
    <scope>NUCLEOTIDE SEQUENCE</scope>
</reference>
<comment type="caution">
    <text evidence="1">The sequence shown here is derived from an EMBL/GenBank/DDBJ whole genome shotgun (WGS) entry which is preliminary data.</text>
</comment>
<organism evidence="1">
    <name type="scientific">bioreactor metagenome</name>
    <dbReference type="NCBI Taxonomy" id="1076179"/>
    <lineage>
        <taxon>unclassified sequences</taxon>
        <taxon>metagenomes</taxon>
        <taxon>ecological metagenomes</taxon>
    </lineage>
</organism>